<feature type="transmembrane region" description="Helical" evidence="1">
    <location>
        <begin position="37"/>
        <end position="56"/>
    </location>
</feature>
<protein>
    <submittedName>
        <fullName evidence="2">Uncharacterized protein</fullName>
    </submittedName>
</protein>
<proteinExistence type="predicted"/>
<organism evidence="2">
    <name type="scientific">Thermococcus litoralis</name>
    <dbReference type="NCBI Taxonomy" id="2265"/>
    <lineage>
        <taxon>Archaea</taxon>
        <taxon>Methanobacteriati</taxon>
        <taxon>Methanobacteriota</taxon>
        <taxon>Thermococci</taxon>
        <taxon>Thermococcales</taxon>
        <taxon>Thermococcaceae</taxon>
        <taxon>Thermococcus</taxon>
    </lineage>
</organism>
<dbReference type="EMBL" id="DRTU01000369">
    <property type="protein sequence ID" value="HHI01578.1"/>
    <property type="molecule type" value="Genomic_DNA"/>
</dbReference>
<reference evidence="2" key="1">
    <citation type="journal article" date="2020" name="mSystems">
        <title>Genome- and Community-Level Interaction Insights into Carbon Utilization and Element Cycling Functions of Hydrothermarchaeota in Hydrothermal Sediment.</title>
        <authorList>
            <person name="Zhou Z."/>
            <person name="Liu Y."/>
            <person name="Xu W."/>
            <person name="Pan J."/>
            <person name="Luo Z.H."/>
            <person name="Li M."/>
        </authorList>
    </citation>
    <scope>NUCLEOTIDE SEQUENCE [LARGE SCALE GENOMIC DNA]</scope>
    <source>
        <strain evidence="2">HyVt-93</strain>
    </source>
</reference>
<dbReference type="Proteomes" id="UP000886217">
    <property type="component" value="Unassembled WGS sequence"/>
</dbReference>
<accession>A0A7C5JZ34</accession>
<keyword evidence="1" id="KW-0812">Transmembrane</keyword>
<gene>
    <name evidence="2" type="ORF">ENL40_09060</name>
</gene>
<comment type="caution">
    <text evidence="2">The sequence shown here is derived from an EMBL/GenBank/DDBJ whole genome shotgun (WGS) entry which is preliminary data.</text>
</comment>
<keyword evidence="1" id="KW-0472">Membrane</keyword>
<evidence type="ECO:0000256" key="1">
    <source>
        <dbReference type="SAM" id="Phobius"/>
    </source>
</evidence>
<keyword evidence="1" id="KW-1133">Transmembrane helix</keyword>
<sequence length="188" mass="21889">MNNKPKEVRSMDTVSAYSSIDRTEEDFIGGLNMTKRVIFAIFFVSLFVLGILLIYIPSEHEIPEERSIQWTQNCAEFLEYPVPDDLPHKGWRRTEWGEVHPEKNITTVLILRVKGRWKFNLTGCSYMNNTLFLKFNATKIPEETSTFETTTGPLLYKTDLWILLKVIPDKIVTYIRGDINKEIVIQLD</sequence>
<dbReference type="AlphaFoldDB" id="A0A7C5JZ34"/>
<name>A0A7C5JZ34_THELI</name>
<evidence type="ECO:0000313" key="2">
    <source>
        <dbReference type="EMBL" id="HHI01578.1"/>
    </source>
</evidence>